<evidence type="ECO:0000256" key="8">
    <source>
        <dbReference type="ARBA" id="ARBA00023136"/>
    </source>
</evidence>
<keyword evidence="5 10" id="KW-0276">Fatty acid metabolism</keyword>
<evidence type="ECO:0000256" key="4">
    <source>
        <dbReference type="ARBA" id="ARBA00022692"/>
    </source>
</evidence>
<dbReference type="EC" id="2.3.1.199" evidence="10"/>
<comment type="catalytic activity">
    <reaction evidence="10">
        <text>a very-long-chain acyl-CoA + malonyl-CoA + H(+) = a very-long-chain 3-oxoacyl-CoA + CO2 + CoA</text>
        <dbReference type="Rhea" id="RHEA:32727"/>
        <dbReference type="ChEBI" id="CHEBI:15378"/>
        <dbReference type="ChEBI" id="CHEBI:16526"/>
        <dbReference type="ChEBI" id="CHEBI:57287"/>
        <dbReference type="ChEBI" id="CHEBI:57384"/>
        <dbReference type="ChEBI" id="CHEBI:90725"/>
        <dbReference type="ChEBI" id="CHEBI:90736"/>
        <dbReference type="EC" id="2.3.1.199"/>
    </reaction>
</comment>
<dbReference type="GO" id="GO:0019367">
    <property type="term" value="P:fatty acid elongation, saturated fatty acid"/>
    <property type="evidence" value="ECO:0007669"/>
    <property type="project" value="TreeGrafter"/>
</dbReference>
<proteinExistence type="inferred from homology"/>
<evidence type="ECO:0000256" key="3">
    <source>
        <dbReference type="ARBA" id="ARBA00022679"/>
    </source>
</evidence>
<evidence type="ECO:0000313" key="12">
    <source>
        <dbReference type="Proteomes" id="UP000094527"/>
    </source>
</evidence>
<evidence type="ECO:0000256" key="5">
    <source>
        <dbReference type="ARBA" id="ARBA00022832"/>
    </source>
</evidence>
<reference evidence="11 12" key="1">
    <citation type="journal article" date="2016" name="Genome Biol. Evol.">
        <title>Gene Family Evolution Reflects Adaptation to Soil Environmental Stressors in the Genome of the Collembolan Orchesella cincta.</title>
        <authorList>
            <person name="Faddeeva-Vakhrusheva A."/>
            <person name="Derks M.F."/>
            <person name="Anvar S.Y."/>
            <person name="Agamennone V."/>
            <person name="Suring W."/>
            <person name="Smit S."/>
            <person name="van Straalen N.M."/>
            <person name="Roelofs D."/>
        </authorList>
    </citation>
    <scope>NUCLEOTIDE SEQUENCE [LARGE SCALE GENOMIC DNA]</scope>
    <source>
        <tissue evidence="11">Mixed pool</tissue>
    </source>
</reference>
<keyword evidence="3 10" id="KW-0808">Transferase</keyword>
<feature type="transmembrane region" description="Helical" evidence="10">
    <location>
        <begin position="188"/>
        <end position="206"/>
    </location>
</feature>
<feature type="transmembrane region" description="Helical" evidence="10">
    <location>
        <begin position="57"/>
        <end position="75"/>
    </location>
</feature>
<dbReference type="OrthoDB" id="10259681at2759"/>
<evidence type="ECO:0000256" key="6">
    <source>
        <dbReference type="ARBA" id="ARBA00022989"/>
    </source>
</evidence>
<evidence type="ECO:0000256" key="2">
    <source>
        <dbReference type="ARBA" id="ARBA00022516"/>
    </source>
</evidence>
<keyword evidence="9 10" id="KW-0275">Fatty acid biosynthesis</keyword>
<dbReference type="AlphaFoldDB" id="A0A1D2NA46"/>
<comment type="subcellular location">
    <subcellularLocation>
        <location evidence="1">Membrane</location>
        <topology evidence="1">Multi-pass membrane protein</topology>
    </subcellularLocation>
</comment>
<dbReference type="GO" id="GO:0005789">
    <property type="term" value="C:endoplasmic reticulum membrane"/>
    <property type="evidence" value="ECO:0007669"/>
    <property type="project" value="TreeGrafter"/>
</dbReference>
<dbReference type="Pfam" id="PF01151">
    <property type="entry name" value="ELO"/>
    <property type="match status" value="1"/>
</dbReference>
<dbReference type="GO" id="GO:0034626">
    <property type="term" value="P:fatty acid elongation, polyunsaturated fatty acid"/>
    <property type="evidence" value="ECO:0007669"/>
    <property type="project" value="TreeGrafter"/>
</dbReference>
<comment type="caution">
    <text evidence="11">The sequence shown here is derived from an EMBL/GenBank/DDBJ whole genome shotgun (WGS) entry which is preliminary data.</text>
</comment>
<evidence type="ECO:0000256" key="10">
    <source>
        <dbReference type="RuleBase" id="RU361115"/>
    </source>
</evidence>
<dbReference type="GO" id="GO:0009922">
    <property type="term" value="F:fatty acid elongase activity"/>
    <property type="evidence" value="ECO:0007669"/>
    <property type="project" value="UniProtKB-EC"/>
</dbReference>
<keyword evidence="6 10" id="KW-1133">Transmembrane helix</keyword>
<dbReference type="GO" id="GO:0034625">
    <property type="term" value="P:fatty acid elongation, monounsaturated fatty acid"/>
    <property type="evidence" value="ECO:0007669"/>
    <property type="project" value="TreeGrafter"/>
</dbReference>
<dbReference type="InterPro" id="IPR030457">
    <property type="entry name" value="ELO_CS"/>
</dbReference>
<dbReference type="PANTHER" id="PTHR11157:SF17">
    <property type="entry name" value="ELONGATION OF VERY LONG CHAIN FATTY ACIDS PROTEIN 6"/>
    <property type="match status" value="1"/>
</dbReference>
<feature type="transmembrane region" description="Helical" evidence="10">
    <location>
        <begin position="164"/>
        <end position="182"/>
    </location>
</feature>
<evidence type="ECO:0000256" key="7">
    <source>
        <dbReference type="ARBA" id="ARBA00023098"/>
    </source>
</evidence>
<dbReference type="InterPro" id="IPR002076">
    <property type="entry name" value="ELO_fam"/>
</dbReference>
<feature type="transmembrane region" description="Helical" evidence="10">
    <location>
        <begin position="218"/>
        <end position="237"/>
    </location>
</feature>
<dbReference type="PROSITE" id="PS01188">
    <property type="entry name" value="ELO"/>
    <property type="match status" value="1"/>
</dbReference>
<keyword evidence="2 10" id="KW-0444">Lipid biosynthesis</keyword>
<feature type="transmembrane region" description="Helical" evidence="10">
    <location>
        <begin position="87"/>
        <end position="106"/>
    </location>
</feature>
<evidence type="ECO:0000256" key="1">
    <source>
        <dbReference type="ARBA" id="ARBA00004141"/>
    </source>
</evidence>
<keyword evidence="4 10" id="KW-0812">Transmembrane</keyword>
<comment type="similarity">
    <text evidence="10">Belongs to the ELO family.</text>
</comment>
<keyword evidence="12" id="KW-1185">Reference proteome</keyword>
<protein>
    <recommendedName>
        <fullName evidence="10">Elongation of very long chain fatty acids protein</fullName>
        <ecNumber evidence="10">2.3.1.199</ecNumber>
    </recommendedName>
    <alternativeName>
        <fullName evidence="10">Very-long-chain 3-oxoacyl-CoA synthase</fullName>
    </alternativeName>
</protein>
<dbReference type="STRING" id="48709.A0A1D2NA46"/>
<dbReference type="Proteomes" id="UP000094527">
    <property type="component" value="Unassembled WGS sequence"/>
</dbReference>
<dbReference type="PANTHER" id="PTHR11157">
    <property type="entry name" value="FATTY ACID ACYL TRANSFERASE-RELATED"/>
    <property type="match status" value="1"/>
</dbReference>
<keyword evidence="8 10" id="KW-0472">Membrane</keyword>
<name>A0A1D2NA46_ORCCI</name>
<dbReference type="GO" id="GO:0030148">
    <property type="term" value="P:sphingolipid biosynthetic process"/>
    <property type="evidence" value="ECO:0007669"/>
    <property type="project" value="TreeGrafter"/>
</dbReference>
<gene>
    <name evidence="11" type="ORF">Ocin01_04547</name>
</gene>
<evidence type="ECO:0000256" key="9">
    <source>
        <dbReference type="ARBA" id="ARBA00023160"/>
    </source>
</evidence>
<organism evidence="11 12">
    <name type="scientific">Orchesella cincta</name>
    <name type="common">Springtail</name>
    <name type="synonym">Podura cincta</name>
    <dbReference type="NCBI Taxonomy" id="48709"/>
    <lineage>
        <taxon>Eukaryota</taxon>
        <taxon>Metazoa</taxon>
        <taxon>Ecdysozoa</taxon>
        <taxon>Arthropoda</taxon>
        <taxon>Hexapoda</taxon>
        <taxon>Collembola</taxon>
        <taxon>Entomobryomorpha</taxon>
        <taxon>Entomobryoidea</taxon>
        <taxon>Orchesellidae</taxon>
        <taxon>Orchesellinae</taxon>
        <taxon>Orchesella</taxon>
    </lineage>
</organism>
<evidence type="ECO:0000313" key="11">
    <source>
        <dbReference type="EMBL" id="ODN02117.1"/>
    </source>
</evidence>
<dbReference type="EMBL" id="LJIJ01000124">
    <property type="protein sequence ID" value="ODN02117.1"/>
    <property type="molecule type" value="Genomic_DNA"/>
</dbReference>
<keyword evidence="7 10" id="KW-0443">Lipid metabolism</keyword>
<dbReference type="OMA" id="PISWVPI"/>
<feature type="transmembrane region" description="Helical" evidence="10">
    <location>
        <begin position="257"/>
        <end position="277"/>
    </location>
</feature>
<dbReference type="GO" id="GO:0042761">
    <property type="term" value="P:very long-chain fatty acid biosynthetic process"/>
    <property type="evidence" value="ECO:0007669"/>
    <property type="project" value="TreeGrafter"/>
</dbReference>
<accession>A0A1D2NA46</accession>
<sequence>MELDAVSHLRLHQKDNLLSNNGMEVITLPNYTTAFEFEWKFDHIESQQWMEENWTSAFYYIGAYMLIIFLGQSWMKDRPRFELRVPLAIWNFALAAFSILGTYRTLPEIFHILNRKNGFHHSVCFPSYGHNQVWAFYAYAFVLSKVPELGDTIFIVLRKQPLIFLHWYHHITVLLYSWYSYSEYIAPARWYIVSNFLVHSFMYTYYGLKACRVRIYKPIAVMITSLQLVQMCIGVIVNVHAYQAKQSGLACDVSDRNINLCLIMYSSYFILFARFFYKAYLHKKPYDDKEKMSQRKLQ</sequence>